<protein>
    <recommendedName>
        <fullName evidence="6">Ion transport domain-containing protein</fullName>
    </recommendedName>
</protein>
<comment type="subcellular location">
    <subcellularLocation>
        <location evidence="1">Membrane</location>
        <topology evidence="1">Multi-pass membrane protein</topology>
    </subcellularLocation>
</comment>
<dbReference type="SUPFAM" id="SSF81324">
    <property type="entry name" value="Voltage-gated potassium channels"/>
    <property type="match status" value="1"/>
</dbReference>
<evidence type="ECO:0000313" key="8">
    <source>
        <dbReference type="Proteomes" id="UP001642464"/>
    </source>
</evidence>
<keyword evidence="8" id="KW-1185">Reference proteome</keyword>
<dbReference type="InterPro" id="IPR005821">
    <property type="entry name" value="Ion_trans_dom"/>
</dbReference>
<comment type="caution">
    <text evidence="7">The sequence shown here is derived from an EMBL/GenBank/DDBJ whole genome shotgun (WGS) entry which is preliminary data.</text>
</comment>
<evidence type="ECO:0000256" key="3">
    <source>
        <dbReference type="ARBA" id="ARBA00022989"/>
    </source>
</evidence>
<gene>
    <name evidence="7" type="ORF">SCF082_LOCUS44150</name>
</gene>
<dbReference type="EMBL" id="CAXAMM010040540">
    <property type="protein sequence ID" value="CAK9093893.1"/>
    <property type="molecule type" value="Genomic_DNA"/>
</dbReference>
<dbReference type="Gene3D" id="1.10.287.70">
    <property type="match status" value="1"/>
</dbReference>
<dbReference type="PANTHER" id="PTHR45638">
    <property type="entry name" value="CYCLIC NUCLEOTIDE-GATED CATION CHANNEL SUBUNIT A"/>
    <property type="match status" value="1"/>
</dbReference>
<organism evidence="7 8">
    <name type="scientific">Durusdinium trenchii</name>
    <dbReference type="NCBI Taxonomy" id="1381693"/>
    <lineage>
        <taxon>Eukaryota</taxon>
        <taxon>Sar</taxon>
        <taxon>Alveolata</taxon>
        <taxon>Dinophyceae</taxon>
        <taxon>Suessiales</taxon>
        <taxon>Symbiodiniaceae</taxon>
        <taxon>Durusdinium</taxon>
    </lineage>
</organism>
<evidence type="ECO:0000256" key="1">
    <source>
        <dbReference type="ARBA" id="ARBA00004141"/>
    </source>
</evidence>
<proteinExistence type="predicted"/>
<feature type="transmembrane region" description="Helical" evidence="5">
    <location>
        <begin position="129"/>
        <end position="154"/>
    </location>
</feature>
<dbReference type="Proteomes" id="UP001642464">
    <property type="component" value="Unassembled WGS sequence"/>
</dbReference>
<keyword evidence="3 5" id="KW-1133">Transmembrane helix</keyword>
<evidence type="ECO:0000256" key="2">
    <source>
        <dbReference type="ARBA" id="ARBA00022692"/>
    </source>
</evidence>
<dbReference type="Pfam" id="PF00520">
    <property type="entry name" value="Ion_trans"/>
    <property type="match status" value="1"/>
</dbReference>
<keyword evidence="2 5" id="KW-0812">Transmembrane</keyword>
<sequence>MRMLRLAKLGAIWERIEARIGSIFFVQCVALVRVLFIVIGICHWNACIFWLVGLPSNLFSELMDEESQSQYFNSPHWTTILRATDSEKELWRWLDRPLPEAYVFCFYWTLGVMRTMPAEVTPVNLPERLFVLIFMFFALSAFAICVSLITQAFFKKLGTKRRCAPHPLLARVHNRRTRNPNLGD</sequence>
<evidence type="ECO:0000256" key="5">
    <source>
        <dbReference type="SAM" id="Phobius"/>
    </source>
</evidence>
<evidence type="ECO:0000256" key="4">
    <source>
        <dbReference type="ARBA" id="ARBA00023136"/>
    </source>
</evidence>
<name>A0ABP0R240_9DINO</name>
<feature type="domain" description="Ion transport" evidence="6">
    <location>
        <begin position="1"/>
        <end position="154"/>
    </location>
</feature>
<evidence type="ECO:0000313" key="7">
    <source>
        <dbReference type="EMBL" id="CAK9093893.1"/>
    </source>
</evidence>
<evidence type="ECO:0000259" key="6">
    <source>
        <dbReference type="Pfam" id="PF00520"/>
    </source>
</evidence>
<keyword evidence="4 5" id="KW-0472">Membrane</keyword>
<accession>A0ABP0R240</accession>
<reference evidence="7 8" key="1">
    <citation type="submission" date="2024-02" db="EMBL/GenBank/DDBJ databases">
        <authorList>
            <person name="Chen Y."/>
            <person name="Shah S."/>
            <person name="Dougan E. K."/>
            <person name="Thang M."/>
            <person name="Chan C."/>
        </authorList>
    </citation>
    <scope>NUCLEOTIDE SEQUENCE [LARGE SCALE GENOMIC DNA]</scope>
</reference>
<feature type="transmembrane region" description="Helical" evidence="5">
    <location>
        <begin position="20"/>
        <end position="53"/>
    </location>
</feature>
<dbReference type="PANTHER" id="PTHR45638:SF11">
    <property type="entry name" value="CYCLIC NUCLEOTIDE-GATED CATION CHANNEL SUBUNIT A"/>
    <property type="match status" value="1"/>
</dbReference>
<dbReference type="InterPro" id="IPR050866">
    <property type="entry name" value="CNG_cation_channel"/>
</dbReference>